<sequence>MFLNQHPPMLWIGQTGDADNVFCSWPLRSPGLILCSIFLQGFVKNIVHAFPVLKTIVELKMHISIALALVTSDMLQNVWYKMDYHLDFVHVTDAR</sequence>
<gene>
    <name evidence="1" type="primary">AVEN_64562_1</name>
    <name evidence="1" type="ORF">NPIL_309761</name>
</gene>
<reference evidence="1" key="1">
    <citation type="submission" date="2020-08" db="EMBL/GenBank/DDBJ databases">
        <title>Multicomponent nature underlies the extraordinary mechanical properties of spider dragline silk.</title>
        <authorList>
            <person name="Kono N."/>
            <person name="Nakamura H."/>
            <person name="Mori M."/>
            <person name="Yoshida Y."/>
            <person name="Ohtoshi R."/>
            <person name="Malay A.D."/>
            <person name="Moran D.A.P."/>
            <person name="Tomita M."/>
            <person name="Numata K."/>
            <person name="Arakawa K."/>
        </authorList>
    </citation>
    <scope>NUCLEOTIDE SEQUENCE</scope>
</reference>
<name>A0A8X6UDV7_NEPPI</name>
<dbReference type="GO" id="GO:0003676">
    <property type="term" value="F:nucleic acid binding"/>
    <property type="evidence" value="ECO:0007669"/>
    <property type="project" value="InterPro"/>
</dbReference>
<evidence type="ECO:0000313" key="2">
    <source>
        <dbReference type="Proteomes" id="UP000887013"/>
    </source>
</evidence>
<dbReference type="Proteomes" id="UP000887013">
    <property type="component" value="Unassembled WGS sequence"/>
</dbReference>
<protein>
    <submittedName>
        <fullName evidence="1">Uncharacterized protein</fullName>
    </submittedName>
</protein>
<keyword evidence="2" id="KW-1185">Reference proteome</keyword>
<comment type="caution">
    <text evidence="1">The sequence shown here is derived from an EMBL/GenBank/DDBJ whole genome shotgun (WGS) entry which is preliminary data.</text>
</comment>
<organism evidence="1 2">
    <name type="scientific">Nephila pilipes</name>
    <name type="common">Giant wood spider</name>
    <name type="synonym">Nephila maculata</name>
    <dbReference type="NCBI Taxonomy" id="299642"/>
    <lineage>
        <taxon>Eukaryota</taxon>
        <taxon>Metazoa</taxon>
        <taxon>Ecdysozoa</taxon>
        <taxon>Arthropoda</taxon>
        <taxon>Chelicerata</taxon>
        <taxon>Arachnida</taxon>
        <taxon>Araneae</taxon>
        <taxon>Araneomorphae</taxon>
        <taxon>Entelegynae</taxon>
        <taxon>Araneoidea</taxon>
        <taxon>Nephilidae</taxon>
        <taxon>Nephila</taxon>
    </lineage>
</organism>
<dbReference type="InterPro" id="IPR036397">
    <property type="entry name" value="RNaseH_sf"/>
</dbReference>
<dbReference type="AlphaFoldDB" id="A0A8X6UDV7"/>
<accession>A0A8X6UDV7</accession>
<dbReference type="EMBL" id="BMAW01080885">
    <property type="protein sequence ID" value="GFU21769.1"/>
    <property type="molecule type" value="Genomic_DNA"/>
</dbReference>
<dbReference type="Gene3D" id="3.30.420.10">
    <property type="entry name" value="Ribonuclease H-like superfamily/Ribonuclease H"/>
    <property type="match status" value="1"/>
</dbReference>
<evidence type="ECO:0000313" key="1">
    <source>
        <dbReference type="EMBL" id="GFU21769.1"/>
    </source>
</evidence>
<dbReference type="OrthoDB" id="6437429at2759"/>
<proteinExistence type="predicted"/>